<keyword evidence="5" id="KW-1185">Reference proteome</keyword>
<name>K7LI16_SOYBN</name>
<sequence length="132" mass="15123">KIFTLLTGFTKLKIQTKGSSAKKQVVTTITYLHSWSKIQDEIKARRICMVEWCGGSETKKEILSRLHQREEAAVKRERTMAYALSHQWRASSSQGLGNYELGKASWSWSWNDRWIAALPVRQVASNILRRGG</sequence>
<evidence type="ECO:0008006" key="6">
    <source>
        <dbReference type="Google" id="ProtNLM"/>
    </source>
</evidence>
<evidence type="ECO:0000313" key="4">
    <source>
        <dbReference type="EnsemblPlants" id="KRH32840"/>
    </source>
</evidence>
<evidence type="ECO:0000256" key="1">
    <source>
        <dbReference type="ARBA" id="ARBA00022860"/>
    </source>
</evidence>
<dbReference type="Proteomes" id="UP000008827">
    <property type="component" value="Chromosome 10"/>
</dbReference>
<evidence type="ECO:0000256" key="2">
    <source>
        <dbReference type="ARBA" id="ARBA00024341"/>
    </source>
</evidence>
<dbReference type="PANTHER" id="PTHR32295:SF93">
    <property type="entry name" value="PROTEIN IQ-DOMAIN 9"/>
    <property type="match status" value="1"/>
</dbReference>
<dbReference type="EMBL" id="CM000843">
    <property type="protein sequence ID" value="KRH32840.1"/>
    <property type="molecule type" value="Genomic_DNA"/>
</dbReference>
<dbReference type="HOGENOM" id="CLU_1922544_0_0_1"/>
<evidence type="ECO:0000313" key="3">
    <source>
        <dbReference type="EMBL" id="KRH32840.1"/>
    </source>
</evidence>
<comment type="similarity">
    <text evidence="2">Belongs to the IQD family.</text>
</comment>
<reference evidence="3 4" key="1">
    <citation type="journal article" date="2010" name="Nature">
        <title>Genome sequence of the palaeopolyploid soybean.</title>
        <authorList>
            <person name="Schmutz J."/>
            <person name="Cannon S.B."/>
            <person name="Schlueter J."/>
            <person name="Ma J."/>
            <person name="Mitros T."/>
            <person name="Nelson W."/>
            <person name="Hyten D.L."/>
            <person name="Song Q."/>
            <person name="Thelen J.J."/>
            <person name="Cheng J."/>
            <person name="Xu D."/>
            <person name="Hellsten U."/>
            <person name="May G.D."/>
            <person name="Yu Y."/>
            <person name="Sakurai T."/>
            <person name="Umezawa T."/>
            <person name="Bhattacharyya M.K."/>
            <person name="Sandhu D."/>
            <person name="Valliyodan B."/>
            <person name="Lindquist E."/>
            <person name="Peto M."/>
            <person name="Grant D."/>
            <person name="Shu S."/>
            <person name="Goodstein D."/>
            <person name="Barry K."/>
            <person name="Futrell-Griggs M."/>
            <person name="Abernathy B."/>
            <person name="Du J."/>
            <person name="Tian Z."/>
            <person name="Zhu L."/>
            <person name="Gill N."/>
            <person name="Joshi T."/>
            <person name="Libault M."/>
            <person name="Sethuraman A."/>
            <person name="Zhang X.-C."/>
            <person name="Shinozaki K."/>
            <person name="Nguyen H.T."/>
            <person name="Wing R.A."/>
            <person name="Cregan P."/>
            <person name="Specht J."/>
            <person name="Grimwood J."/>
            <person name="Rokhsar D."/>
            <person name="Stacey G."/>
            <person name="Shoemaker R.C."/>
            <person name="Jackson S.A."/>
        </authorList>
    </citation>
    <scope>NUCLEOTIDE SEQUENCE [LARGE SCALE GENOMIC DNA]</scope>
    <source>
        <strain evidence="4">cv. Williams 82</strain>
        <tissue evidence="3">Callus</tissue>
    </source>
</reference>
<reference evidence="3" key="3">
    <citation type="submission" date="2018-07" db="EMBL/GenBank/DDBJ databases">
        <title>WGS assembly of Glycine max.</title>
        <authorList>
            <person name="Schmutz J."/>
            <person name="Cannon S."/>
            <person name="Schlueter J."/>
            <person name="Ma J."/>
            <person name="Mitros T."/>
            <person name="Nelson W."/>
            <person name="Hyten D."/>
            <person name="Song Q."/>
            <person name="Thelen J."/>
            <person name="Cheng J."/>
            <person name="Xu D."/>
            <person name="Hellsten U."/>
            <person name="May G."/>
            <person name="Yu Y."/>
            <person name="Sakurai T."/>
            <person name="Umezawa T."/>
            <person name="Bhattacharyya M."/>
            <person name="Sandhu D."/>
            <person name="Valliyodan B."/>
            <person name="Lindquist E."/>
            <person name="Peto M."/>
            <person name="Grant D."/>
            <person name="Shu S."/>
            <person name="Goodstein D."/>
            <person name="Barry K."/>
            <person name="Futrell-Griggs M."/>
            <person name="Abernathy B."/>
            <person name="Du J."/>
            <person name="Tian Z."/>
            <person name="Zhu L."/>
            <person name="Gill N."/>
            <person name="Joshi T."/>
            <person name="Libault M."/>
            <person name="Sethuraman A."/>
            <person name="Zhang X."/>
            <person name="Shinozaki K."/>
            <person name="Nguyen H."/>
            <person name="Wing R."/>
            <person name="Cregan P."/>
            <person name="Specht J."/>
            <person name="Grimwood J."/>
            <person name="Rokhsar D."/>
            <person name="Stacey G."/>
            <person name="Shoemaker R."/>
            <person name="Jackson S."/>
        </authorList>
    </citation>
    <scope>NUCLEOTIDE SEQUENCE</scope>
    <source>
        <tissue evidence="3">Callus</tissue>
    </source>
</reference>
<keyword evidence="1" id="KW-0112">Calmodulin-binding</keyword>
<evidence type="ECO:0000313" key="5">
    <source>
        <dbReference type="Proteomes" id="UP000008827"/>
    </source>
</evidence>
<dbReference type="PaxDb" id="3847-GLYMA10G09844.1"/>
<dbReference type="Gramene" id="KRH32840">
    <property type="protein sequence ID" value="KRH32840"/>
    <property type="gene ID" value="GLYMA_10G080400"/>
</dbReference>
<reference evidence="4" key="2">
    <citation type="submission" date="2018-02" db="UniProtKB">
        <authorList>
            <consortium name="EnsemblPlants"/>
        </authorList>
    </citation>
    <scope>IDENTIFICATION</scope>
    <source>
        <strain evidence="4">Williams 82</strain>
    </source>
</reference>
<gene>
    <name evidence="3" type="ORF">GLYMA_10G080400</name>
</gene>
<dbReference type="AlphaFoldDB" id="K7LI16"/>
<dbReference type="EnsemblPlants" id="KRH32840">
    <property type="protein sequence ID" value="KRH32840"/>
    <property type="gene ID" value="GLYMA_10G080400"/>
</dbReference>
<organism evidence="4">
    <name type="scientific">Glycine max</name>
    <name type="common">Soybean</name>
    <name type="synonym">Glycine hispida</name>
    <dbReference type="NCBI Taxonomy" id="3847"/>
    <lineage>
        <taxon>Eukaryota</taxon>
        <taxon>Viridiplantae</taxon>
        <taxon>Streptophyta</taxon>
        <taxon>Embryophyta</taxon>
        <taxon>Tracheophyta</taxon>
        <taxon>Spermatophyta</taxon>
        <taxon>Magnoliopsida</taxon>
        <taxon>eudicotyledons</taxon>
        <taxon>Gunneridae</taxon>
        <taxon>Pentapetalae</taxon>
        <taxon>rosids</taxon>
        <taxon>fabids</taxon>
        <taxon>Fabales</taxon>
        <taxon>Fabaceae</taxon>
        <taxon>Papilionoideae</taxon>
        <taxon>50 kb inversion clade</taxon>
        <taxon>NPAAA clade</taxon>
        <taxon>indigoferoid/millettioid clade</taxon>
        <taxon>Phaseoleae</taxon>
        <taxon>Glycine</taxon>
        <taxon>Glycine subgen. Soja</taxon>
    </lineage>
</organism>
<dbReference type="PANTHER" id="PTHR32295">
    <property type="entry name" value="IQ-DOMAIN 5-RELATED"/>
    <property type="match status" value="1"/>
</dbReference>
<dbReference type="eggNOG" id="ENOG502QREU">
    <property type="taxonomic scope" value="Eukaryota"/>
</dbReference>
<dbReference type="InParanoid" id="K7LI16"/>
<dbReference type="GO" id="GO:0005516">
    <property type="term" value="F:calmodulin binding"/>
    <property type="evidence" value="ECO:0007669"/>
    <property type="project" value="UniProtKB-KW"/>
</dbReference>
<accession>K7LI16</accession>
<protein>
    <recommendedName>
        <fullName evidence="6">Protein IQ-DOMAIN 1</fullName>
    </recommendedName>
</protein>
<dbReference type="SMR" id="K7LI16"/>
<proteinExistence type="inferred from homology"/>